<dbReference type="AlphaFoldDB" id="G7J310"/>
<dbReference type="HOGENOM" id="CLU_2336817_0_0_1"/>
<dbReference type="PaxDb" id="3880-AES71303"/>
<sequence length="98" mass="11226">MDFVCNAIVTSNPQLQTLTEGKLVHLHMKNISFKHPTTLLANHLFPMHLCSSNYVHECCWIMKGARGTVHIEPRTTTQARETSLYSWNNILSRYVKLG</sequence>
<evidence type="ECO:0000313" key="1">
    <source>
        <dbReference type="EMBL" id="AES71303.1"/>
    </source>
</evidence>
<accession>G7J310</accession>
<name>G7J310_MEDTR</name>
<reference evidence="1 3" key="1">
    <citation type="journal article" date="2011" name="Nature">
        <title>The Medicago genome provides insight into the evolution of rhizobial symbioses.</title>
        <authorList>
            <person name="Young N.D."/>
            <person name="Debelle F."/>
            <person name="Oldroyd G.E."/>
            <person name="Geurts R."/>
            <person name="Cannon S.B."/>
            <person name="Udvardi M.K."/>
            <person name="Benedito V.A."/>
            <person name="Mayer K.F."/>
            <person name="Gouzy J."/>
            <person name="Schoof H."/>
            <person name="Van de Peer Y."/>
            <person name="Proost S."/>
            <person name="Cook D.R."/>
            <person name="Meyers B.C."/>
            <person name="Spannagl M."/>
            <person name="Cheung F."/>
            <person name="De Mita S."/>
            <person name="Krishnakumar V."/>
            <person name="Gundlach H."/>
            <person name="Zhou S."/>
            <person name="Mudge J."/>
            <person name="Bharti A.K."/>
            <person name="Murray J.D."/>
            <person name="Naoumkina M.A."/>
            <person name="Rosen B."/>
            <person name="Silverstein K.A."/>
            <person name="Tang H."/>
            <person name="Rombauts S."/>
            <person name="Zhao P.X."/>
            <person name="Zhou P."/>
            <person name="Barbe V."/>
            <person name="Bardou P."/>
            <person name="Bechner M."/>
            <person name="Bellec A."/>
            <person name="Berger A."/>
            <person name="Berges H."/>
            <person name="Bidwell S."/>
            <person name="Bisseling T."/>
            <person name="Choisne N."/>
            <person name="Couloux A."/>
            <person name="Denny R."/>
            <person name="Deshpande S."/>
            <person name="Dai X."/>
            <person name="Doyle J.J."/>
            <person name="Dudez A.M."/>
            <person name="Farmer A.D."/>
            <person name="Fouteau S."/>
            <person name="Franken C."/>
            <person name="Gibelin C."/>
            <person name="Gish J."/>
            <person name="Goldstein S."/>
            <person name="Gonzalez A.J."/>
            <person name="Green P.J."/>
            <person name="Hallab A."/>
            <person name="Hartog M."/>
            <person name="Hua A."/>
            <person name="Humphray S.J."/>
            <person name="Jeong D.H."/>
            <person name="Jing Y."/>
            <person name="Jocker A."/>
            <person name="Kenton S.M."/>
            <person name="Kim D.J."/>
            <person name="Klee K."/>
            <person name="Lai H."/>
            <person name="Lang C."/>
            <person name="Lin S."/>
            <person name="Macmil S.L."/>
            <person name="Magdelenat G."/>
            <person name="Matthews L."/>
            <person name="McCorrison J."/>
            <person name="Monaghan E.L."/>
            <person name="Mun J.H."/>
            <person name="Najar F.Z."/>
            <person name="Nicholson C."/>
            <person name="Noirot C."/>
            <person name="O'Bleness M."/>
            <person name="Paule C.R."/>
            <person name="Poulain J."/>
            <person name="Prion F."/>
            <person name="Qin B."/>
            <person name="Qu C."/>
            <person name="Retzel E.F."/>
            <person name="Riddle C."/>
            <person name="Sallet E."/>
            <person name="Samain S."/>
            <person name="Samson N."/>
            <person name="Sanders I."/>
            <person name="Saurat O."/>
            <person name="Scarpelli C."/>
            <person name="Schiex T."/>
            <person name="Segurens B."/>
            <person name="Severin A.J."/>
            <person name="Sherrier D.J."/>
            <person name="Shi R."/>
            <person name="Sims S."/>
            <person name="Singer S.R."/>
            <person name="Sinharoy S."/>
            <person name="Sterck L."/>
            <person name="Viollet A."/>
            <person name="Wang B.B."/>
            <person name="Wang K."/>
            <person name="Wang M."/>
            <person name="Wang X."/>
            <person name="Warfsmann J."/>
            <person name="Weissenbach J."/>
            <person name="White D.D."/>
            <person name="White J.D."/>
            <person name="Wiley G.B."/>
            <person name="Wincker P."/>
            <person name="Xing Y."/>
            <person name="Yang L."/>
            <person name="Yao Z."/>
            <person name="Ying F."/>
            <person name="Zhai J."/>
            <person name="Zhou L."/>
            <person name="Zuber A."/>
            <person name="Denarie J."/>
            <person name="Dixon R.A."/>
            <person name="May G.D."/>
            <person name="Schwartz D.C."/>
            <person name="Rogers J."/>
            <person name="Quetier F."/>
            <person name="Town C.D."/>
            <person name="Roe B.A."/>
        </authorList>
    </citation>
    <scope>NUCLEOTIDE SEQUENCE [LARGE SCALE GENOMIC DNA]</scope>
    <source>
        <strain evidence="1">A17</strain>
        <strain evidence="2 3">cv. Jemalong A17</strain>
    </source>
</reference>
<protein>
    <submittedName>
        <fullName evidence="1 2">Uncharacterized protein</fullName>
    </submittedName>
</protein>
<proteinExistence type="predicted"/>
<gene>
    <name evidence="1" type="ordered locus">MTR_3g072490</name>
</gene>
<reference evidence="1 3" key="2">
    <citation type="journal article" date="2014" name="BMC Genomics">
        <title>An improved genome release (version Mt4.0) for the model legume Medicago truncatula.</title>
        <authorList>
            <person name="Tang H."/>
            <person name="Krishnakumar V."/>
            <person name="Bidwell S."/>
            <person name="Rosen B."/>
            <person name="Chan A."/>
            <person name="Zhou S."/>
            <person name="Gentzbittel L."/>
            <person name="Childs K.L."/>
            <person name="Yandell M."/>
            <person name="Gundlach H."/>
            <person name="Mayer K.F."/>
            <person name="Schwartz D.C."/>
            <person name="Town C.D."/>
        </authorList>
    </citation>
    <scope>GENOME REANNOTATION</scope>
    <source>
        <strain evidence="2 3">cv. Jemalong A17</strain>
    </source>
</reference>
<evidence type="ECO:0000313" key="2">
    <source>
        <dbReference type="EnsemblPlants" id="AES71303"/>
    </source>
</evidence>
<dbReference type="EMBL" id="CM001219">
    <property type="protein sequence ID" value="AES71303.1"/>
    <property type="molecule type" value="Genomic_DNA"/>
</dbReference>
<dbReference type="Proteomes" id="UP000002051">
    <property type="component" value="Chromosome 3"/>
</dbReference>
<evidence type="ECO:0000313" key="3">
    <source>
        <dbReference type="Proteomes" id="UP000002051"/>
    </source>
</evidence>
<reference evidence="2" key="3">
    <citation type="submission" date="2015-04" db="UniProtKB">
        <authorList>
            <consortium name="EnsemblPlants"/>
        </authorList>
    </citation>
    <scope>IDENTIFICATION</scope>
    <source>
        <strain evidence="2">cv. Jemalong A17</strain>
    </source>
</reference>
<dbReference type="EnsemblPlants" id="AES71303">
    <property type="protein sequence ID" value="AES71303"/>
    <property type="gene ID" value="MTR_3g072490"/>
</dbReference>
<organism evidence="1 3">
    <name type="scientific">Medicago truncatula</name>
    <name type="common">Barrel medic</name>
    <name type="synonym">Medicago tribuloides</name>
    <dbReference type="NCBI Taxonomy" id="3880"/>
    <lineage>
        <taxon>Eukaryota</taxon>
        <taxon>Viridiplantae</taxon>
        <taxon>Streptophyta</taxon>
        <taxon>Embryophyta</taxon>
        <taxon>Tracheophyta</taxon>
        <taxon>Spermatophyta</taxon>
        <taxon>Magnoliopsida</taxon>
        <taxon>eudicotyledons</taxon>
        <taxon>Gunneridae</taxon>
        <taxon>Pentapetalae</taxon>
        <taxon>rosids</taxon>
        <taxon>fabids</taxon>
        <taxon>Fabales</taxon>
        <taxon>Fabaceae</taxon>
        <taxon>Papilionoideae</taxon>
        <taxon>50 kb inversion clade</taxon>
        <taxon>NPAAA clade</taxon>
        <taxon>Hologalegina</taxon>
        <taxon>IRL clade</taxon>
        <taxon>Trifolieae</taxon>
        <taxon>Medicago</taxon>
    </lineage>
</organism>
<keyword evidence="3" id="KW-1185">Reference proteome</keyword>